<accession>A0A0E0D204</accession>
<feature type="compositionally biased region" description="Polar residues" evidence="6">
    <location>
        <begin position="791"/>
        <end position="801"/>
    </location>
</feature>
<dbReference type="SUPFAM" id="SSF48371">
    <property type="entry name" value="ARM repeat"/>
    <property type="match status" value="1"/>
</dbReference>
<keyword evidence="3" id="KW-0832">Ubl conjugation</keyword>
<comment type="subcellular location">
    <subcellularLocation>
        <location evidence="1">Nucleus</location>
    </subcellularLocation>
</comment>
<feature type="region of interest" description="Disordered" evidence="6">
    <location>
        <begin position="778"/>
        <end position="822"/>
    </location>
</feature>
<dbReference type="EnsemblPlants" id="OMERI03G19220.4">
    <property type="protein sequence ID" value="OMERI03G19220.4"/>
    <property type="gene ID" value="OMERI03G19220"/>
</dbReference>
<evidence type="ECO:0000256" key="2">
    <source>
        <dbReference type="ARBA" id="ARBA00022499"/>
    </source>
</evidence>
<feature type="compositionally biased region" description="Low complexity" evidence="6">
    <location>
        <begin position="26"/>
        <end position="42"/>
    </location>
</feature>
<feature type="compositionally biased region" description="Pro residues" evidence="6">
    <location>
        <begin position="10"/>
        <end position="25"/>
    </location>
</feature>
<reference evidence="7" key="1">
    <citation type="submission" date="2015-04" db="UniProtKB">
        <authorList>
            <consortium name="EnsemblPlants"/>
        </authorList>
    </citation>
    <scope>IDENTIFICATION</scope>
</reference>
<evidence type="ECO:0000313" key="7">
    <source>
        <dbReference type="EnsemblPlants" id="OMERI03G19220.4"/>
    </source>
</evidence>
<evidence type="ECO:0000256" key="3">
    <source>
        <dbReference type="ARBA" id="ARBA00022843"/>
    </source>
</evidence>
<evidence type="ECO:0000256" key="5">
    <source>
        <dbReference type="ARBA" id="ARBA00093456"/>
    </source>
</evidence>
<protein>
    <submittedName>
        <fullName evidence="7">Uncharacterized protein</fullName>
    </submittedName>
</protein>
<evidence type="ECO:0000256" key="6">
    <source>
        <dbReference type="SAM" id="MobiDB-lite"/>
    </source>
</evidence>
<name>A0A0E0D204_9ORYZ</name>
<dbReference type="GO" id="GO:0005634">
    <property type="term" value="C:nucleus"/>
    <property type="evidence" value="ECO:0007669"/>
    <property type="project" value="UniProtKB-SubCell"/>
</dbReference>
<comment type="similarity">
    <text evidence="5">Belongs to the Fanconi anemia protein FANCD2 family.</text>
</comment>
<dbReference type="GO" id="GO:0000793">
    <property type="term" value="C:condensed chromosome"/>
    <property type="evidence" value="ECO:0007669"/>
    <property type="project" value="TreeGrafter"/>
</dbReference>
<feature type="region of interest" description="Disordered" evidence="6">
    <location>
        <begin position="1381"/>
        <end position="1425"/>
    </location>
</feature>
<dbReference type="GO" id="GO:1990918">
    <property type="term" value="P:double-strand break repair involved in meiotic recombination"/>
    <property type="evidence" value="ECO:0007669"/>
    <property type="project" value="TreeGrafter"/>
</dbReference>
<dbReference type="Pfam" id="PF14631">
    <property type="entry name" value="FancD2"/>
    <property type="match status" value="2"/>
</dbReference>
<dbReference type="PANTHER" id="PTHR32086:SF0">
    <property type="entry name" value="FANCONI ANEMIA GROUP D2 PROTEIN"/>
    <property type="match status" value="1"/>
</dbReference>
<reference evidence="7" key="2">
    <citation type="submission" date="2018-05" db="EMBL/GenBank/DDBJ databases">
        <title>OmerRS3 (Oryza meridionalis Reference Sequence Version 3).</title>
        <authorList>
            <person name="Zhang J."/>
            <person name="Kudrna D."/>
            <person name="Lee S."/>
            <person name="Talag J."/>
            <person name="Welchert J."/>
            <person name="Wing R.A."/>
        </authorList>
    </citation>
    <scope>NUCLEOTIDE SEQUENCE [LARGE SCALE GENOMIC DNA]</scope>
    <source>
        <strain evidence="7">cv. OR44</strain>
    </source>
</reference>
<dbReference type="GO" id="GO:0070182">
    <property type="term" value="F:DNA polymerase binding"/>
    <property type="evidence" value="ECO:0007669"/>
    <property type="project" value="TreeGrafter"/>
</dbReference>
<keyword evidence="2" id="KW-1017">Isopeptide bond</keyword>
<dbReference type="InterPro" id="IPR029448">
    <property type="entry name" value="FANCD2"/>
</dbReference>
<organism evidence="7">
    <name type="scientific">Oryza meridionalis</name>
    <dbReference type="NCBI Taxonomy" id="40149"/>
    <lineage>
        <taxon>Eukaryota</taxon>
        <taxon>Viridiplantae</taxon>
        <taxon>Streptophyta</taxon>
        <taxon>Embryophyta</taxon>
        <taxon>Tracheophyta</taxon>
        <taxon>Spermatophyta</taxon>
        <taxon>Magnoliopsida</taxon>
        <taxon>Liliopsida</taxon>
        <taxon>Poales</taxon>
        <taxon>Poaceae</taxon>
        <taxon>BOP clade</taxon>
        <taxon>Oryzoideae</taxon>
        <taxon>Oryzeae</taxon>
        <taxon>Oryzinae</taxon>
        <taxon>Oryza</taxon>
    </lineage>
</organism>
<feature type="region of interest" description="Disordered" evidence="6">
    <location>
        <begin position="1"/>
        <end position="42"/>
    </location>
</feature>
<dbReference type="Proteomes" id="UP000008021">
    <property type="component" value="Chromosome 3"/>
</dbReference>
<evidence type="ECO:0000313" key="8">
    <source>
        <dbReference type="Proteomes" id="UP000008021"/>
    </source>
</evidence>
<sequence>MVFLQRKRPPQPPPPPSPPNPPPRAPRATRTATPDDASSSSAVDDAAALLAEAGCTLLVPLHQPPALPSPLSFAPRLARALAAADAALRDRLLAGLAAFAESPARLRQLLLPTSAAHSPSLARALLSVPALQPGLLGLLLDKLPEHFDNVLDGMPLHDDVGRLIVAQFRWLDFLVDADAFVAKLMEVLSVAPPRLKKEIIGSLPEIIGDQCHAAVVAALEKLLQEDSEVVVSALDALSDLNLSEQLQEQAVTVAISCIRTVHADQMPHLLRFLLLSATPFNAGRIISQIREQLKFVSTVDPRAARGKKLKGKASANGTDGAILDALRSGLRFKNMLCEAFLKELKSVDNPRDHKVIDVWLIMLIYGNGGALQKSAEKILKSKILQLCIRETLFDQCIRGNTELVKDHFVSYLSVSDFLLACKEEKAREFAAYLFTALFEEFSDTFSRQELIGSLIAHIGSGVCLEVSSALDIMISLTSDKPEELIPLSSHITGILDYLESFHEDNLRKVYEIFCHLALAAGFNTGSGGSSVANELLMVVRKQVSNPDMKYRRMGIIGALRIVSTIADVNASMNCSSSQQPNYDEALELLKMAVNSCKFVMLPLILLYDELAVLLENSSLHSAIVEWVGEHVAEFDTVFLADLDDGELSKKYVCDGIEGELWMNLDGNISPVSQTCLQILPSQFSLLTIIERLGNQGSLGGINAVLGCPLHLPSTKLNAFSTQVATRVDNVSQRARDETAVKLLMRLRNLILLEGLLNAYLKIHPLSLPDLRYVGDHGSTSTSKFNLPKNMGDQNMEGNVSNKRQKGHKDKASSEKSNSDEKFKQPTILDAFKRAGVTISQETNRDSQPSPSGMMSRITEHETNNPCKFGIVDLMAAPAQLDMQRFKIRTLHATCLSLLNYSEPQDTTVSYNESEMPLYVYLLRELQNKLDNLYPSSKPFFSSSQGKSTQAYCQKSMEEFLNKIQPLFSSLRKHLDGAVSMIKDGSDSCPDNWNSHSASAGNPDIPYVVVLKSSVATSVFKEVLGCYRKLLGIPDLLNQANISVLKELLQTFQPSENFDEVLAEFRPSLVPSNLDYLYCGAYTMFAAILDIVLNSVIMLFEKSGEQNGKNVHMGCSKEIIPFLRKHLGLSARKLLTSDFPSEDAENGWQSKGDLIQKILQIYLKNSDSTSDLLDELACSVLPKVPSLKTGSTQDMSHGFPTLCASTILSWYRVVHEENTGNLNKMIKQALKTKAQSERAVETSLEEIQKSVLVFVSLINMCKTHEKVAMHAMAVKHGGRFVDTFLKAFNFLETHFGQHNDIILQMIKSLQKATKTIQTICAEAKGHKRTMITSKIPVAKRSLERFVFQVKALLHNCSTEETFWMGNLRHKDLQGQLVSSQVYGSVDDSPNDEQEQMETDPETPADENANAMDEDAAEDSNEAPLEE</sequence>
<keyword evidence="8" id="KW-1185">Reference proteome</keyword>
<evidence type="ECO:0000256" key="4">
    <source>
        <dbReference type="ARBA" id="ARBA00023242"/>
    </source>
</evidence>
<feature type="compositionally biased region" description="Acidic residues" evidence="6">
    <location>
        <begin position="1410"/>
        <end position="1425"/>
    </location>
</feature>
<dbReference type="GO" id="GO:0036297">
    <property type="term" value="P:interstrand cross-link repair"/>
    <property type="evidence" value="ECO:0007669"/>
    <property type="project" value="TreeGrafter"/>
</dbReference>
<keyword evidence="4" id="KW-0539">Nucleus</keyword>
<dbReference type="GO" id="GO:0031573">
    <property type="term" value="P:mitotic intra-S DNA damage checkpoint signaling"/>
    <property type="evidence" value="ECO:0007669"/>
    <property type="project" value="TreeGrafter"/>
</dbReference>
<evidence type="ECO:0000256" key="1">
    <source>
        <dbReference type="ARBA" id="ARBA00004123"/>
    </source>
</evidence>
<dbReference type="PANTHER" id="PTHR32086">
    <property type="entry name" value="FANCONI ANEMIA GROUP D2 PROTEIN"/>
    <property type="match status" value="1"/>
</dbReference>
<dbReference type="InterPro" id="IPR016024">
    <property type="entry name" value="ARM-type_fold"/>
</dbReference>
<proteinExistence type="inferred from homology"/>
<feature type="compositionally biased region" description="Basic and acidic residues" evidence="6">
    <location>
        <begin position="809"/>
        <end position="822"/>
    </location>
</feature>
<dbReference type="Gramene" id="OMERI03G19220.4">
    <property type="protein sequence ID" value="OMERI03G19220.4"/>
    <property type="gene ID" value="OMERI03G19220"/>
</dbReference>
<feature type="compositionally biased region" description="Acidic residues" evidence="6">
    <location>
        <begin position="1387"/>
        <end position="1403"/>
    </location>
</feature>
<dbReference type="GO" id="GO:0007129">
    <property type="term" value="P:homologous chromosome pairing at meiosis"/>
    <property type="evidence" value="ECO:0007669"/>
    <property type="project" value="TreeGrafter"/>
</dbReference>
<dbReference type="CDD" id="cd11721">
    <property type="entry name" value="FANCD2"/>
    <property type="match status" value="1"/>
</dbReference>